<feature type="compositionally biased region" description="Low complexity" evidence="1">
    <location>
        <begin position="26"/>
        <end position="54"/>
    </location>
</feature>
<dbReference type="EMBL" id="UYRT01104977">
    <property type="protein sequence ID" value="VDN44141.1"/>
    <property type="molecule type" value="Genomic_DNA"/>
</dbReference>
<dbReference type="AlphaFoldDB" id="A0A183EWQ0"/>
<accession>A0A183EWQ0</accession>
<gene>
    <name evidence="2" type="ORF">GPUH_LOCUS25389</name>
</gene>
<evidence type="ECO:0000256" key="1">
    <source>
        <dbReference type="SAM" id="MobiDB-lite"/>
    </source>
</evidence>
<evidence type="ECO:0000313" key="2">
    <source>
        <dbReference type="EMBL" id="VDN44141.1"/>
    </source>
</evidence>
<name>A0A183EWQ0_9BILA</name>
<organism evidence="4">
    <name type="scientific">Gongylonema pulchrum</name>
    <dbReference type="NCBI Taxonomy" id="637853"/>
    <lineage>
        <taxon>Eukaryota</taxon>
        <taxon>Metazoa</taxon>
        <taxon>Ecdysozoa</taxon>
        <taxon>Nematoda</taxon>
        <taxon>Chromadorea</taxon>
        <taxon>Rhabditida</taxon>
        <taxon>Spirurina</taxon>
        <taxon>Spiruromorpha</taxon>
        <taxon>Spiruroidea</taxon>
        <taxon>Gongylonematidae</taxon>
        <taxon>Gongylonema</taxon>
    </lineage>
</organism>
<proteinExistence type="predicted"/>
<dbReference type="WBParaSite" id="GPUH_0002542101-mRNA-1">
    <property type="protein sequence ID" value="GPUH_0002542101-mRNA-1"/>
    <property type="gene ID" value="GPUH_0002542101"/>
</dbReference>
<dbReference type="Proteomes" id="UP000271098">
    <property type="component" value="Unassembled WGS sequence"/>
</dbReference>
<protein>
    <submittedName>
        <fullName evidence="4">Rab_eff_C domain-containing protein</fullName>
    </submittedName>
</protein>
<reference evidence="4" key="1">
    <citation type="submission" date="2016-06" db="UniProtKB">
        <authorList>
            <consortium name="WormBaseParasite"/>
        </authorList>
    </citation>
    <scope>IDENTIFICATION</scope>
</reference>
<feature type="region of interest" description="Disordered" evidence="1">
    <location>
        <begin position="17"/>
        <end position="86"/>
    </location>
</feature>
<evidence type="ECO:0000313" key="4">
    <source>
        <dbReference type="WBParaSite" id="GPUH_0002542101-mRNA-1"/>
    </source>
</evidence>
<evidence type="ECO:0000313" key="3">
    <source>
        <dbReference type="Proteomes" id="UP000271098"/>
    </source>
</evidence>
<feature type="compositionally biased region" description="Basic and acidic residues" evidence="1">
    <location>
        <begin position="63"/>
        <end position="73"/>
    </location>
</feature>
<sequence length="129" mass="14169">MLQQRVEELRNETAQLSEIIEEMRDSGSAVGGDASAAHSQSAGNVRENGNGENGWSDFDEFDVDSHPTAVERPKKGRSPCAPRSSPADILEVARLRAQMKNLEADLEQAKYGFSFLHIEIREKLTSGVP</sequence>
<reference evidence="2 3" key="2">
    <citation type="submission" date="2018-11" db="EMBL/GenBank/DDBJ databases">
        <authorList>
            <consortium name="Pathogen Informatics"/>
        </authorList>
    </citation>
    <scope>NUCLEOTIDE SEQUENCE [LARGE SCALE GENOMIC DNA]</scope>
</reference>
<keyword evidence="3" id="KW-1185">Reference proteome</keyword>